<gene>
    <name evidence="6" type="primary">gcvA_16</name>
    <name evidence="6" type="ORF">GALL_513980</name>
</gene>
<dbReference type="Gene3D" id="3.40.190.10">
    <property type="entry name" value="Periplasmic binding protein-like II"/>
    <property type="match status" value="2"/>
</dbReference>
<evidence type="ECO:0000256" key="3">
    <source>
        <dbReference type="ARBA" id="ARBA00023125"/>
    </source>
</evidence>
<dbReference type="NCBIfam" id="NF008352">
    <property type="entry name" value="PRK11139.1"/>
    <property type="match status" value="1"/>
</dbReference>
<feature type="domain" description="HTH lysR-type" evidence="5">
    <location>
        <begin position="6"/>
        <end position="62"/>
    </location>
</feature>
<comment type="similarity">
    <text evidence="1">Belongs to the LysR transcriptional regulatory family.</text>
</comment>
<name>A0A1J5PHM1_9ZZZZ</name>
<dbReference type="PROSITE" id="PS50931">
    <property type="entry name" value="HTH_LYSR"/>
    <property type="match status" value="1"/>
</dbReference>
<sequence length="303" mass="33735">MARRLPSLNALRAFESVARHLSFARAAEELHVTPAAVSQLVKQLEAHLGMSLFRRGKMLTLSASASAALPLITEAFDRLERAVEQIRTDNASGTLVVSAPPAFAARWLIPRLDDFQTRYPDIELRLLATRRMVDFALEDVDVAIRFRAGSYAGLFSERIMQETIVPVAAPALAASINTPTDLLQCTLLQDDAYELDPAFPDWDTWLAALNVTREMPLRIRHFGDVNLVIQAAASGLGAALAWRSLVADELRSGRLIPLLNTTLPTDRAYHLVTLNHRLTFHKVLVFRQWLQEQALLQSPMVLP</sequence>
<dbReference type="Gene3D" id="1.10.10.10">
    <property type="entry name" value="Winged helix-like DNA-binding domain superfamily/Winged helix DNA-binding domain"/>
    <property type="match status" value="1"/>
</dbReference>
<dbReference type="SUPFAM" id="SSF46785">
    <property type="entry name" value="Winged helix' DNA-binding domain"/>
    <property type="match status" value="1"/>
</dbReference>
<dbReference type="GO" id="GO:0006351">
    <property type="term" value="P:DNA-templated transcription"/>
    <property type="evidence" value="ECO:0007669"/>
    <property type="project" value="TreeGrafter"/>
</dbReference>
<dbReference type="PRINTS" id="PR00039">
    <property type="entry name" value="HTHLYSR"/>
</dbReference>
<dbReference type="GO" id="GO:0043565">
    <property type="term" value="F:sequence-specific DNA binding"/>
    <property type="evidence" value="ECO:0007669"/>
    <property type="project" value="TreeGrafter"/>
</dbReference>
<dbReference type="InterPro" id="IPR036390">
    <property type="entry name" value="WH_DNA-bd_sf"/>
</dbReference>
<accession>A0A1J5PHM1</accession>
<evidence type="ECO:0000256" key="2">
    <source>
        <dbReference type="ARBA" id="ARBA00023015"/>
    </source>
</evidence>
<proteinExistence type="inferred from homology"/>
<reference evidence="6" key="1">
    <citation type="submission" date="2016-10" db="EMBL/GenBank/DDBJ databases">
        <title>Sequence of Gallionella enrichment culture.</title>
        <authorList>
            <person name="Poehlein A."/>
            <person name="Muehling M."/>
            <person name="Daniel R."/>
        </authorList>
    </citation>
    <scope>NUCLEOTIDE SEQUENCE</scope>
</reference>
<evidence type="ECO:0000259" key="5">
    <source>
        <dbReference type="PROSITE" id="PS50931"/>
    </source>
</evidence>
<comment type="caution">
    <text evidence="6">The sequence shown here is derived from an EMBL/GenBank/DDBJ whole genome shotgun (WGS) entry which is preliminary data.</text>
</comment>
<keyword evidence="4" id="KW-0804">Transcription</keyword>
<dbReference type="SUPFAM" id="SSF53850">
    <property type="entry name" value="Periplasmic binding protein-like II"/>
    <property type="match status" value="1"/>
</dbReference>
<dbReference type="InterPro" id="IPR005119">
    <property type="entry name" value="LysR_subst-bd"/>
</dbReference>
<protein>
    <submittedName>
        <fullName evidence="6">Glycine cleavage system transcriptional activator</fullName>
    </submittedName>
</protein>
<evidence type="ECO:0000313" key="6">
    <source>
        <dbReference type="EMBL" id="OIQ67028.1"/>
    </source>
</evidence>
<dbReference type="InterPro" id="IPR036388">
    <property type="entry name" value="WH-like_DNA-bd_sf"/>
</dbReference>
<dbReference type="EMBL" id="MLJW01006199">
    <property type="protein sequence ID" value="OIQ67028.1"/>
    <property type="molecule type" value="Genomic_DNA"/>
</dbReference>
<keyword evidence="3" id="KW-0238">DNA-binding</keyword>
<dbReference type="CDD" id="cd08432">
    <property type="entry name" value="PBP2_GcdR_TrpI_HvrB_AmpR_like"/>
    <property type="match status" value="1"/>
</dbReference>
<dbReference type="PANTHER" id="PTHR30537">
    <property type="entry name" value="HTH-TYPE TRANSCRIPTIONAL REGULATOR"/>
    <property type="match status" value="1"/>
</dbReference>
<dbReference type="InterPro" id="IPR058163">
    <property type="entry name" value="LysR-type_TF_proteobact-type"/>
</dbReference>
<dbReference type="InterPro" id="IPR000847">
    <property type="entry name" value="LysR_HTH_N"/>
</dbReference>
<dbReference type="PANTHER" id="PTHR30537:SF74">
    <property type="entry name" value="HTH-TYPE TRANSCRIPTIONAL REGULATOR TRPI"/>
    <property type="match status" value="1"/>
</dbReference>
<organism evidence="6">
    <name type="scientific">mine drainage metagenome</name>
    <dbReference type="NCBI Taxonomy" id="410659"/>
    <lineage>
        <taxon>unclassified sequences</taxon>
        <taxon>metagenomes</taxon>
        <taxon>ecological metagenomes</taxon>
    </lineage>
</organism>
<dbReference type="Pfam" id="PF03466">
    <property type="entry name" value="LysR_substrate"/>
    <property type="match status" value="1"/>
</dbReference>
<dbReference type="GO" id="GO:0003700">
    <property type="term" value="F:DNA-binding transcription factor activity"/>
    <property type="evidence" value="ECO:0007669"/>
    <property type="project" value="InterPro"/>
</dbReference>
<keyword evidence="2" id="KW-0805">Transcription regulation</keyword>
<evidence type="ECO:0000256" key="4">
    <source>
        <dbReference type="ARBA" id="ARBA00023163"/>
    </source>
</evidence>
<evidence type="ECO:0000256" key="1">
    <source>
        <dbReference type="ARBA" id="ARBA00009437"/>
    </source>
</evidence>
<dbReference type="Pfam" id="PF00126">
    <property type="entry name" value="HTH_1"/>
    <property type="match status" value="1"/>
</dbReference>
<dbReference type="AlphaFoldDB" id="A0A1J5PHM1"/>